<organism evidence="2 3">
    <name type="scientific">Candidatus Lloydbacteria bacterium RIFCSPHIGHO2_01_FULL_41_20</name>
    <dbReference type="NCBI Taxonomy" id="1798657"/>
    <lineage>
        <taxon>Bacteria</taxon>
        <taxon>Candidatus Lloydiibacteriota</taxon>
    </lineage>
</organism>
<comment type="caution">
    <text evidence="2">The sequence shown here is derived from an EMBL/GenBank/DDBJ whole genome shotgun (WGS) entry which is preliminary data.</text>
</comment>
<feature type="compositionally biased region" description="Low complexity" evidence="1">
    <location>
        <begin position="10"/>
        <end position="21"/>
    </location>
</feature>
<dbReference type="EMBL" id="MHLH01000012">
    <property type="protein sequence ID" value="OGZ04028.1"/>
    <property type="molecule type" value="Genomic_DNA"/>
</dbReference>
<dbReference type="Proteomes" id="UP000178841">
    <property type="component" value="Unassembled WGS sequence"/>
</dbReference>
<dbReference type="STRING" id="1798657.A2648_00310"/>
<name>A0A1G2CUB1_9BACT</name>
<accession>A0A1G2CUB1</accession>
<feature type="region of interest" description="Disordered" evidence="1">
    <location>
        <begin position="1"/>
        <end position="31"/>
    </location>
</feature>
<sequence>MAPTLGLQASSSLKSSNSPASPTNISEGNVGGQEIFLPNLIGKDKRVRWNEGKLKLGFICKKI</sequence>
<gene>
    <name evidence="2" type="ORF">A2648_00310</name>
</gene>
<evidence type="ECO:0000313" key="2">
    <source>
        <dbReference type="EMBL" id="OGZ04028.1"/>
    </source>
</evidence>
<evidence type="ECO:0000256" key="1">
    <source>
        <dbReference type="SAM" id="MobiDB-lite"/>
    </source>
</evidence>
<proteinExistence type="predicted"/>
<reference evidence="2 3" key="1">
    <citation type="journal article" date="2016" name="Nat. Commun.">
        <title>Thousands of microbial genomes shed light on interconnected biogeochemical processes in an aquifer system.</title>
        <authorList>
            <person name="Anantharaman K."/>
            <person name="Brown C.T."/>
            <person name="Hug L.A."/>
            <person name="Sharon I."/>
            <person name="Castelle C.J."/>
            <person name="Probst A.J."/>
            <person name="Thomas B.C."/>
            <person name="Singh A."/>
            <person name="Wilkins M.J."/>
            <person name="Karaoz U."/>
            <person name="Brodie E.L."/>
            <person name="Williams K.H."/>
            <person name="Hubbard S.S."/>
            <person name="Banfield J.F."/>
        </authorList>
    </citation>
    <scope>NUCLEOTIDE SEQUENCE [LARGE SCALE GENOMIC DNA]</scope>
</reference>
<evidence type="ECO:0000313" key="3">
    <source>
        <dbReference type="Proteomes" id="UP000178841"/>
    </source>
</evidence>
<dbReference type="AlphaFoldDB" id="A0A1G2CUB1"/>
<protein>
    <submittedName>
        <fullName evidence="2">Uncharacterized protein</fullName>
    </submittedName>
</protein>